<dbReference type="PANTHER" id="PTHR37313">
    <property type="entry name" value="UPF0749 PROTEIN RV1825"/>
    <property type="match status" value="1"/>
</dbReference>
<dbReference type="RefSeq" id="WP_204517053.1">
    <property type="nucleotide sequence ID" value="NZ_BAABIN010000015.1"/>
</dbReference>
<name>A0A938XZK7_9BACL</name>
<dbReference type="PANTHER" id="PTHR37313:SF2">
    <property type="entry name" value="UPF0749 PROTEIN YLXX"/>
    <property type="match status" value="1"/>
</dbReference>
<evidence type="ECO:0000256" key="2">
    <source>
        <dbReference type="SAM" id="Phobius"/>
    </source>
</evidence>
<dbReference type="Pfam" id="PF05949">
    <property type="entry name" value="DUF881"/>
    <property type="match status" value="1"/>
</dbReference>
<evidence type="ECO:0000256" key="1">
    <source>
        <dbReference type="ARBA" id="ARBA00009108"/>
    </source>
</evidence>
<comment type="similarity">
    <text evidence="1">Belongs to the UPF0749 family.</text>
</comment>
<dbReference type="EMBL" id="JAFBEB010000002">
    <property type="protein sequence ID" value="MBM7589326.1"/>
    <property type="molecule type" value="Genomic_DNA"/>
</dbReference>
<proteinExistence type="inferred from homology"/>
<dbReference type="Gene3D" id="3.30.70.1880">
    <property type="entry name" value="Protein of unknown function DUF881"/>
    <property type="match status" value="1"/>
</dbReference>
<keyword evidence="2" id="KW-0812">Transmembrane</keyword>
<keyword evidence="2" id="KW-1133">Transmembrane helix</keyword>
<protein>
    <submittedName>
        <fullName evidence="3">Uncharacterized protein YlxW (UPF0749 family)</fullName>
    </submittedName>
</protein>
<dbReference type="AlphaFoldDB" id="A0A938XZK7"/>
<keyword evidence="2" id="KW-0472">Membrane</keyword>
<comment type="caution">
    <text evidence="3">The sequence shown here is derived from an EMBL/GenBank/DDBJ whole genome shotgun (WGS) entry which is preliminary data.</text>
</comment>
<feature type="transmembrane region" description="Helical" evidence="2">
    <location>
        <begin position="7"/>
        <end position="27"/>
    </location>
</feature>
<evidence type="ECO:0000313" key="3">
    <source>
        <dbReference type="EMBL" id="MBM7589326.1"/>
    </source>
</evidence>
<sequence length="250" mass="27889">MLPKNRKIAFILTIISAIIGIMLTVQLRSNLHPIKAESRSVSELRTTLQKELEKHKSLLADISKYNQLFYQYETALDTDESVSVMKEELSRTRRLAGLVSVEGKGAVIRIVDAPPLPEQAAVDGDLMSGDNQTSYQIDDEDLRWVANSLFANGAKAVSLNGHRLISTTAIRSVGQSIQVDTKFVQPPYEFKALGEPDVLISGLKLEGIEENFQLANKKIVFEESDRLVVPAYSEQRTIRFMKPVKSKGDQ</sequence>
<keyword evidence="4" id="KW-1185">Reference proteome</keyword>
<evidence type="ECO:0000313" key="4">
    <source>
        <dbReference type="Proteomes" id="UP000717624"/>
    </source>
</evidence>
<organism evidence="3 4">
    <name type="scientific">Brevibacillus fulvus</name>
    <dbReference type="NCBI Taxonomy" id="1125967"/>
    <lineage>
        <taxon>Bacteria</taxon>
        <taxon>Bacillati</taxon>
        <taxon>Bacillota</taxon>
        <taxon>Bacilli</taxon>
        <taxon>Bacillales</taxon>
        <taxon>Paenibacillaceae</taxon>
        <taxon>Brevibacillus</taxon>
    </lineage>
</organism>
<reference evidence="3" key="1">
    <citation type="submission" date="2021-01" db="EMBL/GenBank/DDBJ databases">
        <title>Genomic Encyclopedia of Type Strains, Phase IV (KMG-IV): sequencing the most valuable type-strain genomes for metagenomic binning, comparative biology and taxonomic classification.</title>
        <authorList>
            <person name="Goeker M."/>
        </authorList>
    </citation>
    <scope>NUCLEOTIDE SEQUENCE</scope>
    <source>
        <strain evidence="3">DSM 25523</strain>
    </source>
</reference>
<gene>
    <name evidence="3" type="ORF">JOD01_000924</name>
</gene>
<dbReference type="InterPro" id="IPR010273">
    <property type="entry name" value="DUF881"/>
</dbReference>
<accession>A0A938XZK7</accession>
<dbReference type="Proteomes" id="UP000717624">
    <property type="component" value="Unassembled WGS sequence"/>
</dbReference>